<dbReference type="OrthoDB" id="3343770at2759"/>
<dbReference type="AlphaFoldDB" id="B0DXC6"/>
<dbReference type="KEGG" id="lbc:LACBIDRAFT_295699"/>
<dbReference type="Proteomes" id="UP000001194">
    <property type="component" value="Unassembled WGS sequence"/>
</dbReference>
<accession>B0DXC6</accession>
<evidence type="ECO:0000256" key="1">
    <source>
        <dbReference type="SAM" id="MobiDB-lite"/>
    </source>
</evidence>
<proteinExistence type="predicted"/>
<feature type="region of interest" description="Disordered" evidence="1">
    <location>
        <begin position="63"/>
        <end position="86"/>
    </location>
</feature>
<dbReference type="RefSeq" id="XP_001888560.1">
    <property type="nucleotide sequence ID" value="XM_001888525.1"/>
</dbReference>
<dbReference type="EMBL" id="DS547146">
    <property type="protein sequence ID" value="EDR00768.1"/>
    <property type="molecule type" value="Genomic_DNA"/>
</dbReference>
<gene>
    <name evidence="2" type="ORF">LACBIDRAFT_295699</name>
</gene>
<name>B0DXC6_LACBS</name>
<dbReference type="HOGENOM" id="CLU_066679_0_0_1"/>
<feature type="region of interest" description="Disordered" evidence="1">
    <location>
        <begin position="271"/>
        <end position="336"/>
    </location>
</feature>
<reference evidence="2 3" key="1">
    <citation type="journal article" date="2008" name="Nature">
        <title>The genome of Laccaria bicolor provides insights into mycorrhizal symbiosis.</title>
        <authorList>
            <person name="Martin F."/>
            <person name="Aerts A."/>
            <person name="Ahren D."/>
            <person name="Brun A."/>
            <person name="Danchin E.G.J."/>
            <person name="Duchaussoy F."/>
            <person name="Gibon J."/>
            <person name="Kohler A."/>
            <person name="Lindquist E."/>
            <person name="Pereda V."/>
            <person name="Salamov A."/>
            <person name="Shapiro H.J."/>
            <person name="Wuyts J."/>
            <person name="Blaudez D."/>
            <person name="Buee M."/>
            <person name="Brokstein P."/>
            <person name="Canbaeck B."/>
            <person name="Cohen D."/>
            <person name="Courty P.E."/>
            <person name="Coutinho P.M."/>
            <person name="Delaruelle C."/>
            <person name="Detter J.C."/>
            <person name="Deveau A."/>
            <person name="DiFazio S."/>
            <person name="Duplessis S."/>
            <person name="Fraissinet-Tachet L."/>
            <person name="Lucic E."/>
            <person name="Frey-Klett P."/>
            <person name="Fourrey C."/>
            <person name="Feussner I."/>
            <person name="Gay G."/>
            <person name="Grimwood J."/>
            <person name="Hoegger P.J."/>
            <person name="Jain P."/>
            <person name="Kilaru S."/>
            <person name="Labbe J."/>
            <person name="Lin Y.C."/>
            <person name="Legue V."/>
            <person name="Le Tacon F."/>
            <person name="Marmeisse R."/>
            <person name="Melayah D."/>
            <person name="Montanini B."/>
            <person name="Muratet M."/>
            <person name="Nehls U."/>
            <person name="Niculita-Hirzel H."/>
            <person name="Oudot-Le Secq M.P."/>
            <person name="Peter M."/>
            <person name="Quesneville H."/>
            <person name="Rajashekar B."/>
            <person name="Reich M."/>
            <person name="Rouhier N."/>
            <person name="Schmutz J."/>
            <person name="Yin T."/>
            <person name="Chalot M."/>
            <person name="Henrissat B."/>
            <person name="Kuees U."/>
            <person name="Lucas S."/>
            <person name="Van de Peer Y."/>
            <person name="Podila G.K."/>
            <person name="Polle A."/>
            <person name="Pukkila P.J."/>
            <person name="Richardson P.M."/>
            <person name="Rouze P."/>
            <person name="Sanders I.R."/>
            <person name="Stajich J.E."/>
            <person name="Tunlid A."/>
            <person name="Tuskan G."/>
            <person name="Grigoriev I.V."/>
        </authorList>
    </citation>
    <scope>NUCLEOTIDE SEQUENCE [LARGE SCALE GENOMIC DNA]</scope>
    <source>
        <strain evidence="3">S238N-H82 / ATCC MYA-4686</strain>
    </source>
</reference>
<feature type="compositionally biased region" description="Acidic residues" evidence="1">
    <location>
        <begin position="271"/>
        <end position="285"/>
    </location>
</feature>
<evidence type="ECO:0000313" key="2">
    <source>
        <dbReference type="EMBL" id="EDR00768.1"/>
    </source>
</evidence>
<evidence type="ECO:0000313" key="3">
    <source>
        <dbReference type="Proteomes" id="UP000001194"/>
    </source>
</evidence>
<keyword evidence="3" id="KW-1185">Reference proteome</keyword>
<feature type="compositionally biased region" description="Basic and acidic residues" evidence="1">
    <location>
        <begin position="63"/>
        <end position="76"/>
    </location>
</feature>
<sequence length="356" mass="39326">MIDPERLYVDLIFCASKKYANWDPEVPVEVGDYGFITAGPKYCWRRKQGTFLKEGNIYTDGQAEKWKIPDPKEHGTDSSNEGQTWISSDNARDLEGDAGVGGQTPALLQCKVKCTFKVTSGQGAILVMDNESVSTINPPGVLRRLLKDESMKGRVIVSEAHKSSSFARLLTAKGTSNIAIGFSVEPPVSGVVSGSANGKWVRSSSAGNFKTKINKDGKRVFTPLFRLASLRESDVGKGMMPKYETQAELRCAEISESVMCYHSLDVPCSDNEELEEEIPDVQEVEEIPHAQEVDDPTENKNSSCDDEDGPPLPDALPPWFNEEEPKEDEGRSSMRIRKTLRMWKTYGNSFIVTAGS</sequence>
<organism evidence="3">
    <name type="scientific">Laccaria bicolor (strain S238N-H82 / ATCC MYA-4686)</name>
    <name type="common">Bicoloured deceiver</name>
    <name type="synonym">Laccaria laccata var. bicolor</name>
    <dbReference type="NCBI Taxonomy" id="486041"/>
    <lineage>
        <taxon>Eukaryota</taxon>
        <taxon>Fungi</taxon>
        <taxon>Dikarya</taxon>
        <taxon>Basidiomycota</taxon>
        <taxon>Agaricomycotina</taxon>
        <taxon>Agaricomycetes</taxon>
        <taxon>Agaricomycetidae</taxon>
        <taxon>Agaricales</taxon>
        <taxon>Agaricineae</taxon>
        <taxon>Hydnangiaceae</taxon>
        <taxon>Laccaria</taxon>
    </lineage>
</organism>
<dbReference type="GeneID" id="6084219"/>
<protein>
    <submittedName>
        <fullName evidence="2">Predicted protein</fullName>
    </submittedName>
</protein>
<feature type="compositionally biased region" description="Polar residues" evidence="1">
    <location>
        <begin position="77"/>
        <end position="86"/>
    </location>
</feature>
<dbReference type="InParanoid" id="B0DXC6"/>